<keyword evidence="3" id="KW-1185">Reference proteome</keyword>
<dbReference type="RefSeq" id="WP_161931934.1">
    <property type="nucleotide sequence ID" value="NZ_CP047901.1"/>
</dbReference>
<evidence type="ECO:0000256" key="1">
    <source>
        <dbReference type="SAM" id="Phobius"/>
    </source>
</evidence>
<evidence type="ECO:0008006" key="4">
    <source>
        <dbReference type="Google" id="ProtNLM"/>
    </source>
</evidence>
<feature type="transmembrane region" description="Helical" evidence="1">
    <location>
        <begin position="56"/>
        <end position="78"/>
    </location>
</feature>
<organism evidence="2 3">
    <name type="scientific">Candidatus Chazhemtobacterium aquaticus</name>
    <dbReference type="NCBI Taxonomy" id="2715735"/>
    <lineage>
        <taxon>Bacteria</taxon>
        <taxon>Candidatus Chazhemtobacteraceae</taxon>
        <taxon>Candidatus Chazhemtobacterium</taxon>
    </lineage>
</organism>
<accession>A0A857N602</accession>
<keyword evidence="1" id="KW-0812">Transmembrane</keyword>
<feature type="transmembrane region" description="Helical" evidence="1">
    <location>
        <begin position="185"/>
        <end position="210"/>
    </location>
</feature>
<gene>
    <name evidence="2" type="ORF">MICH65_0576</name>
</gene>
<feature type="transmembrane region" description="Helical" evidence="1">
    <location>
        <begin position="90"/>
        <end position="108"/>
    </location>
</feature>
<dbReference type="EMBL" id="CP047901">
    <property type="protein sequence ID" value="QHO63557.1"/>
    <property type="molecule type" value="Genomic_DNA"/>
</dbReference>
<keyword evidence="1" id="KW-0472">Membrane</keyword>
<dbReference type="KEGG" id="caqa:MICH65_0576"/>
<dbReference type="PANTHER" id="PTHR20992">
    <property type="entry name" value="AT15442P-RELATED"/>
    <property type="match status" value="1"/>
</dbReference>
<sequence length="238" mass="25341">MSIVLTLFNSTTGGDKSRAAKKLIEQSSPRQDFFLMVSLAVLMATFGLILDSMAVIIGSMLIAPLLYPVMSLALGIVITDAKLAGRSLFTLFKASVLGIVVSAVATVVFDGDVLAITPMSWFGSKTELISVAVAVTAGTAASFALIKPKLSETLPGIAISVAMIPPLATVGLAMAWLSWDLVMRALLIYLMNILGLVLASVVVFSLMGLYGQRNVIKKEMGKDEKDMKREAKLAKRGR</sequence>
<dbReference type="Proteomes" id="UP000463983">
    <property type="component" value="Chromosome"/>
</dbReference>
<dbReference type="Pfam" id="PF04087">
    <property type="entry name" value="DUF389"/>
    <property type="match status" value="1"/>
</dbReference>
<feature type="transmembrane region" description="Helical" evidence="1">
    <location>
        <begin position="158"/>
        <end position="179"/>
    </location>
</feature>
<proteinExistence type="predicted"/>
<dbReference type="PANTHER" id="PTHR20992:SF9">
    <property type="entry name" value="AT15442P-RELATED"/>
    <property type="match status" value="1"/>
</dbReference>
<reference evidence="3" key="1">
    <citation type="journal article" date="2020" name="Microorganisms">
        <title>Complete Genome of a Member of a New Bacterial Lineage in the Microgenomates Group Reveals an Unusual Nucleotide Composition Disparity Between Two Strands of DNA and Limited Metabolic Potential.</title>
        <authorList>
            <person name="Kadnikov V.V."/>
            <person name="Mardanov A.V."/>
            <person name="Beletsky A.V."/>
            <person name="Karnachuk O.V."/>
            <person name="Ravin N.V."/>
        </authorList>
    </citation>
    <scope>NUCLEOTIDE SEQUENCE [LARGE SCALE GENOMIC DNA]</scope>
</reference>
<evidence type="ECO:0000313" key="3">
    <source>
        <dbReference type="Proteomes" id="UP000463983"/>
    </source>
</evidence>
<feature type="transmembrane region" description="Helical" evidence="1">
    <location>
        <begin position="33"/>
        <end position="50"/>
    </location>
</feature>
<feature type="transmembrane region" description="Helical" evidence="1">
    <location>
        <begin position="128"/>
        <end position="146"/>
    </location>
</feature>
<evidence type="ECO:0000313" key="2">
    <source>
        <dbReference type="EMBL" id="QHO63557.1"/>
    </source>
</evidence>
<dbReference type="InterPro" id="IPR005240">
    <property type="entry name" value="DUF389"/>
</dbReference>
<keyword evidence="1" id="KW-1133">Transmembrane helix</keyword>
<name>A0A857N602_9BACT</name>
<dbReference type="NCBIfam" id="TIGR00341">
    <property type="entry name" value="TIGR00341 family protein"/>
    <property type="match status" value="1"/>
</dbReference>
<protein>
    <recommendedName>
        <fullName evidence="4">TIGR00341 family protein</fullName>
    </recommendedName>
</protein>
<dbReference type="AlphaFoldDB" id="A0A857N602"/>